<feature type="transmembrane region" description="Helical" evidence="2">
    <location>
        <begin position="76"/>
        <end position="98"/>
    </location>
</feature>
<evidence type="ECO:0000256" key="2">
    <source>
        <dbReference type="SAM" id="Phobius"/>
    </source>
</evidence>
<accession>A0A9Q1GLS1</accession>
<gene>
    <name evidence="3" type="ORF">Cgig2_013179</name>
</gene>
<evidence type="ECO:0000313" key="4">
    <source>
        <dbReference type="Proteomes" id="UP001153076"/>
    </source>
</evidence>
<dbReference type="PANTHER" id="PTHR37254">
    <property type="entry name" value="OS01G0100500 PROTEIN"/>
    <property type="match status" value="1"/>
</dbReference>
<feature type="region of interest" description="Disordered" evidence="1">
    <location>
        <begin position="553"/>
        <end position="577"/>
    </location>
</feature>
<dbReference type="EMBL" id="JAKOGI010002691">
    <property type="protein sequence ID" value="KAJ8421501.1"/>
    <property type="molecule type" value="Genomic_DNA"/>
</dbReference>
<dbReference type="PANTHER" id="PTHR37254:SF1">
    <property type="entry name" value="OS01G0100500 PROTEIN"/>
    <property type="match status" value="1"/>
</dbReference>
<evidence type="ECO:0000256" key="1">
    <source>
        <dbReference type="SAM" id="MobiDB-lite"/>
    </source>
</evidence>
<keyword evidence="2" id="KW-0812">Transmembrane</keyword>
<dbReference type="Proteomes" id="UP001153076">
    <property type="component" value="Unassembled WGS sequence"/>
</dbReference>
<proteinExistence type="predicted"/>
<keyword evidence="4" id="KW-1185">Reference proteome</keyword>
<reference evidence="3" key="1">
    <citation type="submission" date="2022-04" db="EMBL/GenBank/DDBJ databases">
        <title>Carnegiea gigantea Genome sequencing and assembly v2.</title>
        <authorList>
            <person name="Copetti D."/>
            <person name="Sanderson M.J."/>
            <person name="Burquez A."/>
            <person name="Wojciechowski M.F."/>
        </authorList>
    </citation>
    <scope>NUCLEOTIDE SEQUENCE</scope>
    <source>
        <strain evidence="3">SGP5-SGP5p</strain>
        <tissue evidence="3">Aerial part</tissue>
    </source>
</reference>
<name>A0A9Q1GLS1_9CARY</name>
<feature type="transmembrane region" description="Helical" evidence="2">
    <location>
        <begin position="414"/>
        <end position="434"/>
    </location>
</feature>
<dbReference type="AlphaFoldDB" id="A0A9Q1GLS1"/>
<organism evidence="3 4">
    <name type="scientific">Carnegiea gigantea</name>
    <dbReference type="NCBI Taxonomy" id="171969"/>
    <lineage>
        <taxon>Eukaryota</taxon>
        <taxon>Viridiplantae</taxon>
        <taxon>Streptophyta</taxon>
        <taxon>Embryophyta</taxon>
        <taxon>Tracheophyta</taxon>
        <taxon>Spermatophyta</taxon>
        <taxon>Magnoliopsida</taxon>
        <taxon>eudicotyledons</taxon>
        <taxon>Gunneridae</taxon>
        <taxon>Pentapetalae</taxon>
        <taxon>Caryophyllales</taxon>
        <taxon>Cactineae</taxon>
        <taxon>Cactaceae</taxon>
        <taxon>Cactoideae</taxon>
        <taxon>Echinocereeae</taxon>
        <taxon>Carnegiea</taxon>
    </lineage>
</organism>
<evidence type="ECO:0000313" key="3">
    <source>
        <dbReference type="EMBL" id="KAJ8421501.1"/>
    </source>
</evidence>
<protein>
    <submittedName>
        <fullName evidence="3">Uncharacterized protein</fullName>
    </submittedName>
</protein>
<dbReference type="OrthoDB" id="1909934at2759"/>
<keyword evidence="2" id="KW-0472">Membrane</keyword>
<comment type="caution">
    <text evidence="3">The sequence shown here is derived from an EMBL/GenBank/DDBJ whole genome shotgun (WGS) entry which is preliminary data.</text>
</comment>
<keyword evidence="2" id="KW-1133">Transmembrane helix</keyword>
<sequence length="623" mass="70519">MSSPRAPCPAHSVVYNKTLCACAPGYLFNATTKSCSPFNLSPYDWVVNSGVDYSISFPETIFSFDQIKKFTQSQAVFLEITAFLLATWLLFCGLVRLAKLGDGRTVWFKIRWWISRLDICFSAKHYLVIGVCWIDHYPTAYRRIRRWSGREKPNLVGPSQLLAGYSSSACYQREYLLGLLYQIISKRTVEVHNLRATNAPDLVSFVNDLEFNITTISTMSCSQLRGLGTLVLGNPGAIDYRVTRLSAFANYSCFNTSQGPRISLTCNNCPFTRDNVYVSWQFVDMPNEPASAVGFQFNLTARNNAHKKHVSVVSGTVRNGTDLDDMPVTFRGVDTNILKFNLFPRIYHNLHNLKLVQPLFHEFIPGSFLTNANELQTSLQSSNSGLINTTLSINFLSAYIVEIDSQNILGPVSFLADLGGLYCFSIGIFFYFLVQFEYRIKRLRNEDQVFRDIRRRRKAQEHWDMLRKYVIYRWGPRTLLEENSSNDDIGCTCVSVDPFKKKESLHKRLKWENSLHEIGFGKSGGSPKETVNKNVSEPVKSVNFSVETGSRPLASTLEVEDIPPPPPKLDGGSSADMSDIQRNLQNLYEYNALLRDKLVHTQSMLRALTTKSPSPTRDSQGQT</sequence>